<evidence type="ECO:0000256" key="1">
    <source>
        <dbReference type="ARBA" id="ARBA00009787"/>
    </source>
</evidence>
<comment type="similarity">
    <text evidence="1">Belongs to the Rpn/YhgA-like nuclease family.</text>
</comment>
<keyword evidence="2" id="KW-0694">RNA-binding</keyword>
<dbReference type="GO" id="GO:1990238">
    <property type="term" value="F:double-stranded DNA endonuclease activity"/>
    <property type="evidence" value="ECO:0007669"/>
    <property type="project" value="TreeGrafter"/>
</dbReference>
<accession>A0A1A9Z2C3</accession>
<dbReference type="GO" id="GO:0006310">
    <property type="term" value="P:DNA recombination"/>
    <property type="evidence" value="ECO:0007669"/>
    <property type="project" value="TreeGrafter"/>
</dbReference>
<organism evidence="5 6">
    <name type="scientific">Glossina pallidipes</name>
    <name type="common">Tsetse fly</name>
    <dbReference type="NCBI Taxonomy" id="7398"/>
    <lineage>
        <taxon>Eukaryota</taxon>
        <taxon>Metazoa</taxon>
        <taxon>Ecdysozoa</taxon>
        <taxon>Arthropoda</taxon>
        <taxon>Hexapoda</taxon>
        <taxon>Insecta</taxon>
        <taxon>Pterygota</taxon>
        <taxon>Neoptera</taxon>
        <taxon>Endopterygota</taxon>
        <taxon>Diptera</taxon>
        <taxon>Brachycera</taxon>
        <taxon>Muscomorpha</taxon>
        <taxon>Hippoboscoidea</taxon>
        <taxon>Glossinidae</taxon>
        <taxon>Glossina</taxon>
    </lineage>
</organism>
<reference evidence="5" key="2">
    <citation type="submission" date="2020-05" db="UniProtKB">
        <authorList>
            <consortium name="EnsemblMetazoa"/>
        </authorList>
    </citation>
    <scope>IDENTIFICATION</scope>
    <source>
        <strain evidence="5">IAEA</strain>
    </source>
</reference>
<dbReference type="Pfam" id="PF04352">
    <property type="entry name" value="ProQ"/>
    <property type="match status" value="1"/>
</dbReference>
<dbReference type="InterPro" id="IPR010106">
    <property type="entry name" value="RpnA"/>
</dbReference>
<feature type="compositionally biased region" description="Basic and acidic residues" evidence="3">
    <location>
        <begin position="244"/>
        <end position="265"/>
    </location>
</feature>
<reference evidence="6" key="1">
    <citation type="submission" date="2014-03" db="EMBL/GenBank/DDBJ databases">
        <authorList>
            <person name="Aksoy S."/>
            <person name="Warren W."/>
            <person name="Wilson R.K."/>
        </authorList>
    </citation>
    <scope>NUCLEOTIDE SEQUENCE [LARGE SCALE GENOMIC DNA]</scope>
    <source>
        <strain evidence="6">IAEA</strain>
    </source>
</reference>
<dbReference type="Proteomes" id="UP000092445">
    <property type="component" value="Unassembled WGS sequence"/>
</dbReference>
<dbReference type="InterPro" id="IPR016103">
    <property type="entry name" value="ProQ/FinO"/>
</dbReference>
<evidence type="ECO:0000313" key="6">
    <source>
        <dbReference type="Proteomes" id="UP000092445"/>
    </source>
</evidence>
<feature type="region of interest" description="Disordered" evidence="3">
    <location>
        <begin position="217"/>
        <end position="272"/>
    </location>
</feature>
<dbReference type="NCBIfam" id="TIGR01784">
    <property type="entry name" value="T_den_put_tspse"/>
    <property type="match status" value="1"/>
</dbReference>
<dbReference type="EnsemblMetazoa" id="GPAI001596-RA">
    <property type="protein sequence ID" value="GPAI001596-PA"/>
    <property type="gene ID" value="GPAI001596"/>
</dbReference>
<dbReference type="Pfam" id="PF04754">
    <property type="entry name" value="Transposase_31"/>
    <property type="match status" value="1"/>
</dbReference>
<dbReference type="VEuPathDB" id="VectorBase:GPAI001596"/>
<dbReference type="GO" id="GO:0003723">
    <property type="term" value="F:RNA binding"/>
    <property type="evidence" value="ECO:0007669"/>
    <property type="project" value="UniProtKB-KW"/>
</dbReference>
<evidence type="ECO:0000256" key="2">
    <source>
        <dbReference type="ARBA" id="ARBA00022884"/>
    </source>
</evidence>
<dbReference type="SUPFAM" id="SSF48657">
    <property type="entry name" value="FinO-like"/>
    <property type="match status" value="1"/>
</dbReference>
<evidence type="ECO:0000256" key="3">
    <source>
        <dbReference type="SAM" id="MobiDB-lite"/>
    </source>
</evidence>
<dbReference type="Pfam" id="PF11140">
    <property type="entry name" value="DUF2913"/>
    <property type="match status" value="1"/>
</dbReference>
<dbReference type="InterPro" id="IPR051699">
    <property type="entry name" value="Rpn/YhgA-like_nuclease"/>
</dbReference>
<proteinExistence type="inferred from homology"/>
<dbReference type="SMART" id="SM00945">
    <property type="entry name" value="ProQ"/>
    <property type="match status" value="1"/>
</dbReference>
<keyword evidence="6" id="KW-1185">Reference proteome</keyword>
<protein>
    <submittedName>
        <fullName evidence="5">ProQ domain-containing protein</fullName>
    </submittedName>
</protein>
<evidence type="ECO:0000313" key="5">
    <source>
        <dbReference type="EnsemblMetazoa" id="GPAI001596-PA"/>
    </source>
</evidence>
<evidence type="ECO:0000259" key="4">
    <source>
        <dbReference type="SMART" id="SM00945"/>
    </source>
</evidence>
<dbReference type="InterPro" id="IPR036442">
    <property type="entry name" value="ProQ/FinO_sf"/>
</dbReference>
<dbReference type="AlphaFoldDB" id="A0A1A9Z2C3"/>
<dbReference type="PANTHER" id="PTHR34611:SF2">
    <property type="entry name" value="INACTIVE RECOMBINATION-PROMOTING NUCLEASE-LIKE PROTEIN RPNE-RELATED"/>
    <property type="match status" value="1"/>
</dbReference>
<dbReference type="InterPro" id="IPR006842">
    <property type="entry name" value="Transposase_31"/>
</dbReference>
<sequence>MRSVRCLGVRLREKQANNTSNAGRASQASTRKVDFGIVRLLVLSGVGLAETTSDLSHLAFCALVALHLAREDGVASSPYAENLFLIRWLAQAQKQKRFPKSVAVDIEWLLEKGRKQGPAGKLKQHLEYLWQSCSGDVIAQSDLFRLTFATEYLKDQGWNNEVMSEREWLSGRFTESESNQNGFYAEKSALNAAYSEKGKQLHALECRLTGQRKPKIFVNPKHANNPAPPPPKPAKQPKAKAPKPVKESKPKQEPPKPLSREERMARNRAKKLRRGQEAIAGLVAHWPQLFSLEQPNPLKIGIAADIYKDIKARKLELTRAKAGASLMFYTQTPVYLETVCVGGSRFDLSGQPWGRADAMSKKFTPTPHDAVFKQFLHDKATAQDFFDIWLPDDIKALCDWETLKPESETFIDPDMKPYQSDILYSVNAKGADGYIYCVLEHQSSPDKLMAWRLMRYSMAAMQRHLEAGHDKLPLVFPVLFYCGEKSPHPYSTNWLDCFERPDIAAKIYSQPFRLADVTTLDDDAIMQHRRMALLELIQKHIRRRDMTELLDSIVKLLSYNYYTDTQVITMMNYLIQEGNAASPRTFITEIAKRAEKHEEALMTIAEALKQEGRQEGRQEGIQEGVQRVARQLLADGVSPSIVKHATGLNENELMNLKNK</sequence>
<dbReference type="Gene3D" id="1.10.1710.10">
    <property type="entry name" value="ProQ/FinO domain"/>
    <property type="match status" value="1"/>
</dbReference>
<name>A0A1A9Z2C3_GLOPL</name>
<dbReference type="PANTHER" id="PTHR34611">
    <property type="match status" value="1"/>
</dbReference>
<feature type="domain" description="ProQ/FinO" evidence="4">
    <location>
        <begin position="270"/>
        <end position="380"/>
    </location>
</feature>
<dbReference type="InterPro" id="IPR021316">
    <property type="entry name" value="DUF2913"/>
</dbReference>